<dbReference type="InterPro" id="IPR029063">
    <property type="entry name" value="SAM-dependent_MTases_sf"/>
</dbReference>
<keyword evidence="2 8" id="KW-0690">Ribosome biogenesis</keyword>
<keyword evidence="4 8" id="KW-0489">Methyltransferase</keyword>
<feature type="compositionally biased region" description="Acidic residues" evidence="9">
    <location>
        <begin position="582"/>
        <end position="596"/>
    </location>
</feature>
<feature type="domain" description="Ribosomal RNA methyltransferase SPB1-like C-terminal" evidence="11">
    <location>
        <begin position="590"/>
        <end position="814"/>
    </location>
</feature>
<evidence type="ECO:0000259" key="10">
    <source>
        <dbReference type="Pfam" id="PF01728"/>
    </source>
</evidence>
<dbReference type="FunFam" id="3.40.50.150:FF:000004">
    <property type="entry name" value="AdoMet-dependent rRNA methyltransferase SPB1"/>
    <property type="match status" value="1"/>
</dbReference>
<feature type="compositionally biased region" description="Basic residues" evidence="9">
    <location>
        <begin position="726"/>
        <end position="739"/>
    </location>
</feature>
<dbReference type="PANTHER" id="PTHR10920">
    <property type="entry name" value="RIBOSOMAL RNA METHYLTRANSFERASE"/>
    <property type="match status" value="1"/>
</dbReference>
<proteinExistence type="inferred from homology"/>
<feature type="compositionally biased region" description="Acidic residues" evidence="9">
    <location>
        <begin position="543"/>
        <end position="566"/>
    </location>
</feature>
<dbReference type="InterPro" id="IPR002877">
    <property type="entry name" value="RNA_MeTrfase_FtsJ_dom"/>
</dbReference>
<dbReference type="GO" id="GO:0000466">
    <property type="term" value="P:maturation of 5.8S rRNA from tricistronic rRNA transcript (SSU-rRNA, 5.8S rRNA, LSU-rRNA)"/>
    <property type="evidence" value="ECO:0007669"/>
    <property type="project" value="TreeGrafter"/>
</dbReference>
<dbReference type="GO" id="GO:0016435">
    <property type="term" value="F:rRNA (guanine) methyltransferase activity"/>
    <property type="evidence" value="ECO:0007669"/>
    <property type="project" value="TreeGrafter"/>
</dbReference>
<evidence type="ECO:0000256" key="4">
    <source>
        <dbReference type="ARBA" id="ARBA00022603"/>
    </source>
</evidence>
<evidence type="ECO:0000256" key="3">
    <source>
        <dbReference type="ARBA" id="ARBA00022552"/>
    </source>
</evidence>
<keyword evidence="3 8" id="KW-0698">rRNA processing</keyword>
<dbReference type="HAMAP" id="MF_01547">
    <property type="entry name" value="RNA_methyltr_E"/>
    <property type="match status" value="1"/>
</dbReference>
<evidence type="ECO:0000256" key="8">
    <source>
        <dbReference type="HAMAP-Rule" id="MF_03163"/>
    </source>
</evidence>
<dbReference type="Gene3D" id="3.40.50.150">
    <property type="entry name" value="Vaccinia Virus protein VP39"/>
    <property type="match status" value="1"/>
</dbReference>
<evidence type="ECO:0000256" key="2">
    <source>
        <dbReference type="ARBA" id="ARBA00022517"/>
    </source>
</evidence>
<comment type="subcellular location">
    <subcellularLocation>
        <location evidence="1 8">Nucleus</location>
        <location evidence="1 8">Nucleolus</location>
    </subcellularLocation>
</comment>
<dbReference type="Pfam" id="PF01728">
    <property type="entry name" value="FtsJ"/>
    <property type="match status" value="1"/>
</dbReference>
<evidence type="ECO:0000259" key="11">
    <source>
        <dbReference type="Pfam" id="PF07780"/>
    </source>
</evidence>
<feature type="region of interest" description="Disordered" evidence="9">
    <location>
        <begin position="800"/>
        <end position="827"/>
    </location>
</feature>
<dbReference type="GO" id="GO:0005730">
    <property type="term" value="C:nucleolus"/>
    <property type="evidence" value="ECO:0007669"/>
    <property type="project" value="UniProtKB-SubCell"/>
</dbReference>
<organism evidence="13">
    <name type="scientific">Cyprideis torosa</name>
    <dbReference type="NCBI Taxonomy" id="163714"/>
    <lineage>
        <taxon>Eukaryota</taxon>
        <taxon>Metazoa</taxon>
        <taxon>Ecdysozoa</taxon>
        <taxon>Arthropoda</taxon>
        <taxon>Crustacea</taxon>
        <taxon>Oligostraca</taxon>
        <taxon>Ostracoda</taxon>
        <taxon>Podocopa</taxon>
        <taxon>Podocopida</taxon>
        <taxon>Cytherocopina</taxon>
        <taxon>Cytheroidea</taxon>
        <taxon>Cytherideidae</taxon>
        <taxon>Cyprideis</taxon>
    </lineage>
</organism>
<dbReference type="InterPro" id="IPR012920">
    <property type="entry name" value="rRNA_MeTfrase_SPB1-like_C"/>
</dbReference>
<evidence type="ECO:0000256" key="6">
    <source>
        <dbReference type="ARBA" id="ARBA00022691"/>
    </source>
</evidence>
<feature type="region of interest" description="Disordered" evidence="9">
    <location>
        <begin position="421"/>
        <end position="642"/>
    </location>
</feature>
<dbReference type="GO" id="GO:0030687">
    <property type="term" value="C:preribosome, large subunit precursor"/>
    <property type="evidence" value="ECO:0007669"/>
    <property type="project" value="TreeGrafter"/>
</dbReference>
<dbReference type="OrthoDB" id="1287559at2759"/>
<feature type="binding site" evidence="8">
    <location>
        <position position="92"/>
    </location>
    <ligand>
        <name>S-adenosyl-L-methionine</name>
        <dbReference type="ChEBI" id="CHEBI:59789"/>
    </ligand>
</feature>
<feature type="compositionally biased region" description="Acidic residues" evidence="9">
    <location>
        <begin position="463"/>
        <end position="483"/>
    </location>
</feature>
<keyword evidence="7 8" id="KW-0539">Nucleus</keyword>
<feature type="coiled-coil region" evidence="8">
    <location>
        <begin position="335"/>
        <end position="367"/>
    </location>
</feature>
<feature type="binding site" evidence="8">
    <location>
        <position position="76"/>
    </location>
    <ligand>
        <name>S-adenosyl-L-methionine</name>
        <dbReference type="ChEBI" id="CHEBI:59789"/>
    </ligand>
</feature>
<gene>
    <name evidence="13" type="ORF">CTOB1V02_LOCUS8022</name>
</gene>
<evidence type="ECO:0000256" key="9">
    <source>
        <dbReference type="SAM" id="MobiDB-lite"/>
    </source>
</evidence>
<comment type="function">
    <text evidence="8">Probable methyltransferase involved in the maturation of rRNA and in the biogenesis of ribosomal subunits.</text>
</comment>
<dbReference type="Pfam" id="PF11861">
    <property type="entry name" value="DUF3381"/>
    <property type="match status" value="1"/>
</dbReference>
<evidence type="ECO:0000256" key="7">
    <source>
        <dbReference type="ARBA" id="ARBA00023242"/>
    </source>
</evidence>
<dbReference type="InterPro" id="IPR050082">
    <property type="entry name" value="RNA_methyltr_RlmE"/>
</dbReference>
<feature type="compositionally biased region" description="Low complexity" evidence="9">
    <location>
        <begin position="630"/>
        <end position="641"/>
    </location>
</feature>
<feature type="compositionally biased region" description="Basic residues" evidence="9">
    <location>
        <begin position="807"/>
        <end position="827"/>
    </location>
</feature>
<accession>A0A7R8WEI1</accession>
<evidence type="ECO:0000259" key="12">
    <source>
        <dbReference type="Pfam" id="PF11861"/>
    </source>
</evidence>
<feature type="binding site" evidence="8">
    <location>
        <position position="56"/>
    </location>
    <ligand>
        <name>S-adenosyl-L-methionine</name>
        <dbReference type="ChEBI" id="CHEBI:59789"/>
    </ligand>
</feature>
<dbReference type="GO" id="GO:0000463">
    <property type="term" value="P:maturation of LSU-rRNA from tricistronic rRNA transcript (SSU-rRNA, 5.8S rRNA, LSU-rRNA)"/>
    <property type="evidence" value="ECO:0007669"/>
    <property type="project" value="TreeGrafter"/>
</dbReference>
<reference evidence="13" key="1">
    <citation type="submission" date="2020-11" db="EMBL/GenBank/DDBJ databases">
        <authorList>
            <person name="Tran Van P."/>
        </authorList>
    </citation>
    <scope>NUCLEOTIDE SEQUENCE</scope>
</reference>
<protein>
    <recommendedName>
        <fullName evidence="8">Putative rRNA methyltransferase</fullName>
        <ecNumber evidence="8">2.1.1.-</ecNumber>
    </recommendedName>
    <alternativeName>
        <fullName evidence="8">2'-O-ribose RNA methyltransferase SPB1 homolog</fullName>
    </alternativeName>
</protein>
<feature type="region of interest" description="Disordered" evidence="9">
    <location>
        <begin position="726"/>
        <end position="749"/>
    </location>
</feature>
<feature type="binding site" evidence="8">
    <location>
        <position position="58"/>
    </location>
    <ligand>
        <name>S-adenosyl-L-methionine</name>
        <dbReference type="ChEBI" id="CHEBI:59789"/>
    </ligand>
</feature>
<dbReference type="PANTHER" id="PTHR10920:SF13">
    <property type="entry name" value="PRE-RRNA 2'-O-RIBOSE RNA METHYLTRANSFERASE FTSJ3"/>
    <property type="match status" value="1"/>
</dbReference>
<feature type="compositionally biased region" description="Basic and acidic residues" evidence="9">
    <location>
        <begin position="608"/>
        <end position="629"/>
    </location>
</feature>
<comment type="catalytic activity">
    <reaction evidence="8">
        <text>a ribonucleotide in rRNA + S-adenosyl-L-methionine = a 2'-O-methylribonucleotide in rRNA + S-adenosyl-L-homocysteine + H(+)</text>
        <dbReference type="Rhea" id="RHEA:48628"/>
        <dbReference type="Rhea" id="RHEA-COMP:12164"/>
        <dbReference type="Rhea" id="RHEA-COMP:12165"/>
        <dbReference type="ChEBI" id="CHEBI:15378"/>
        <dbReference type="ChEBI" id="CHEBI:57856"/>
        <dbReference type="ChEBI" id="CHEBI:59789"/>
        <dbReference type="ChEBI" id="CHEBI:90675"/>
        <dbReference type="ChEBI" id="CHEBI:90676"/>
    </reaction>
</comment>
<feature type="compositionally biased region" description="Acidic residues" evidence="9">
    <location>
        <begin position="511"/>
        <end position="527"/>
    </location>
</feature>
<dbReference type="EMBL" id="OB662505">
    <property type="protein sequence ID" value="CAD7230160.1"/>
    <property type="molecule type" value="Genomic_DNA"/>
</dbReference>
<dbReference type="HAMAP" id="MF_03163">
    <property type="entry name" value="RNA_methyltr_E_SPB1"/>
    <property type="match status" value="1"/>
</dbReference>
<dbReference type="AlphaFoldDB" id="A0A7R8WEI1"/>
<dbReference type="EC" id="2.1.1.-" evidence="8"/>
<keyword evidence="6 8" id="KW-0949">S-adenosyl-L-methionine</keyword>
<sequence length="827" mass="94951">MPSKKKVGKQRKDKFYQLAKETGYRSRAAFKLIQLNRKFNFLQKSRVLVDLCAAPGGWLQVAAQFMPVSSLIVGVDLFPIRTIPKTISIQADITTEKCRQALRKELQTWRADVVLNDGAPNVGRNWATDAYLQNELTLSALRLACDFLNKGGWFITKIFRSKDYVKLLNLCRTLFKKVVVTKPQASRTESAEIFIVCEGFLDPPKLDSKIFDPKSVFADEKAKDDLGPKKSVLLIPGKKKAKAVGYEEGDTGFGLKVPVSQFLKKDGYIEALNSASELVIDLPQVEEHPLTTTEIKNCLKDVKVLSKSDLKSLLRWRKRLREAFAVEEKEAVLPAEEAEAAMEADLEERVEKKIERLRSMEEAERRQKLKKERKKARLHQRMVDQKMIVANEDCPVREEEAELFSLGDVLRRSQVLPSILAGEGAEEGEEEEGGARRKLVRYDRHDPPPLATRGNYYKRTEEDSSGSEEEEQDEEEEEEEEPLELGNIDETVLRSGKVVHLSRSSSFSLPQEEEKEDDPLSSEEEEREAVTPTLNPQSQVDLDWFEQDEFQEDKDEDGLLEDDDEAWRERGRGRKRRREKEEAEEEEWEEEEDRSEEEQKKKKKKQKKGDVPESVKRHGFEEVPVEKKLSSAAAKSGSGAKLDAEGLAIAAKLVSSAKARRDLLDDAWNKWTFNDTGLPDWFVKYEEKHRRKPVAVTAAEVAEQQERLKEVDVRDIKKVVEAKMRKKKRAQAKMSRAKKRAEAILENDSMGEREKGKALRGVYRKALSEKKKEVKYVVQKKMHAAKKGAAKFKGPYKLVDARMKKDDKHRKKAERKNWNRARARQRR</sequence>
<feature type="active site" description="Proton acceptor" evidence="8">
    <location>
        <position position="157"/>
    </location>
</feature>
<name>A0A7R8WEI1_9CRUS</name>
<dbReference type="InterPro" id="IPR015507">
    <property type="entry name" value="rRNA-MeTfrase_E"/>
</dbReference>
<dbReference type="GO" id="GO:0008650">
    <property type="term" value="F:rRNA (uridine-2'-O-)-methyltransferase activity"/>
    <property type="evidence" value="ECO:0007669"/>
    <property type="project" value="TreeGrafter"/>
</dbReference>
<dbReference type="SUPFAM" id="SSF53335">
    <property type="entry name" value="S-adenosyl-L-methionine-dependent methyltransferases"/>
    <property type="match status" value="1"/>
</dbReference>
<evidence type="ECO:0000256" key="1">
    <source>
        <dbReference type="ARBA" id="ARBA00004604"/>
    </source>
</evidence>
<dbReference type="Pfam" id="PF07780">
    <property type="entry name" value="Spb1_C"/>
    <property type="match status" value="1"/>
</dbReference>
<feature type="binding site" evidence="8">
    <location>
        <position position="117"/>
    </location>
    <ligand>
        <name>S-adenosyl-L-methionine</name>
        <dbReference type="ChEBI" id="CHEBI:59789"/>
    </ligand>
</feature>
<keyword evidence="5 8" id="KW-0808">Transferase</keyword>
<evidence type="ECO:0000256" key="5">
    <source>
        <dbReference type="ARBA" id="ARBA00022679"/>
    </source>
</evidence>
<feature type="domain" description="Ribosomal RNA methyltransferase FtsJ" evidence="10">
    <location>
        <begin position="24"/>
        <end position="200"/>
    </location>
</feature>
<dbReference type="InterPro" id="IPR024576">
    <property type="entry name" value="rRNA_MeTfrase_Spb1_DUF3381"/>
</dbReference>
<keyword evidence="8" id="KW-0175">Coiled coil</keyword>
<comment type="similarity">
    <text evidence="8">Belongs to the class I-like SAM-binding methyltransferase superfamily. RNA methyltransferase RlmE family. SPB1 subfamily.</text>
</comment>
<dbReference type="InterPro" id="IPR028589">
    <property type="entry name" value="SPB1-like"/>
</dbReference>
<feature type="domain" description="DUF3381" evidence="12">
    <location>
        <begin position="236"/>
        <end position="378"/>
    </location>
</feature>
<evidence type="ECO:0000313" key="13">
    <source>
        <dbReference type="EMBL" id="CAD7230160.1"/>
    </source>
</evidence>